<sequence>MEKEIKKYLSKYIELTDDLIDDLSENLPVRKYPKGKVLLKAGEICNECYFILKGLIRCYNLREGDEITTDFYLEEQVASPSCYGQETPSDLYLECLEDTIAFVGSPQLEGEMLGKYPQLEKMARIMGEKMMSGYQDSYRTFKMSSPEERYLNLVENNPDLIQRAPQYQIASYLGIKPESLSRIRKRISRKG</sequence>
<protein>
    <submittedName>
        <fullName evidence="2">CRP-like cAMP-binding protein</fullName>
    </submittedName>
</protein>
<dbReference type="InterPro" id="IPR014710">
    <property type="entry name" value="RmlC-like_jellyroll"/>
</dbReference>
<gene>
    <name evidence="2" type="ORF">HNR50_001527</name>
</gene>
<reference evidence="2 3" key="1">
    <citation type="submission" date="2020-08" db="EMBL/GenBank/DDBJ databases">
        <title>Genomic Encyclopedia of Type Strains, Phase IV (KMG-IV): sequencing the most valuable type-strain genomes for metagenomic binning, comparative biology and taxonomic classification.</title>
        <authorList>
            <person name="Goeker M."/>
        </authorList>
    </citation>
    <scope>NUCLEOTIDE SEQUENCE [LARGE SCALE GENOMIC DNA]</scope>
    <source>
        <strain evidence="2 3">DSM 2461</strain>
    </source>
</reference>
<dbReference type="AlphaFoldDB" id="A0A841RAB5"/>
<dbReference type="InterPro" id="IPR000595">
    <property type="entry name" value="cNMP-bd_dom"/>
</dbReference>
<dbReference type="Pfam" id="PF00027">
    <property type="entry name" value="cNMP_binding"/>
    <property type="match status" value="1"/>
</dbReference>
<dbReference type="CDD" id="cd00038">
    <property type="entry name" value="CAP_ED"/>
    <property type="match status" value="1"/>
</dbReference>
<dbReference type="Proteomes" id="UP000587760">
    <property type="component" value="Unassembled WGS sequence"/>
</dbReference>
<dbReference type="InterPro" id="IPR018490">
    <property type="entry name" value="cNMP-bd_dom_sf"/>
</dbReference>
<dbReference type="EMBL" id="JACHGJ010000002">
    <property type="protein sequence ID" value="MBB6479869.1"/>
    <property type="molecule type" value="Genomic_DNA"/>
</dbReference>
<feature type="domain" description="Cyclic nucleotide-binding" evidence="1">
    <location>
        <begin position="11"/>
        <end position="66"/>
    </location>
</feature>
<proteinExistence type="predicted"/>
<dbReference type="Gene3D" id="2.60.120.10">
    <property type="entry name" value="Jelly Rolls"/>
    <property type="match status" value="1"/>
</dbReference>
<comment type="caution">
    <text evidence="2">The sequence shown here is derived from an EMBL/GenBank/DDBJ whole genome shotgun (WGS) entry which is preliminary data.</text>
</comment>
<evidence type="ECO:0000313" key="2">
    <source>
        <dbReference type="EMBL" id="MBB6479869.1"/>
    </source>
</evidence>
<keyword evidence="3" id="KW-1185">Reference proteome</keyword>
<evidence type="ECO:0000259" key="1">
    <source>
        <dbReference type="PROSITE" id="PS50042"/>
    </source>
</evidence>
<accession>A0A841RAB5</accession>
<evidence type="ECO:0000313" key="3">
    <source>
        <dbReference type="Proteomes" id="UP000587760"/>
    </source>
</evidence>
<dbReference type="PROSITE" id="PS50042">
    <property type="entry name" value="CNMP_BINDING_3"/>
    <property type="match status" value="1"/>
</dbReference>
<organism evidence="2 3">
    <name type="scientific">Spirochaeta isovalerica</name>
    <dbReference type="NCBI Taxonomy" id="150"/>
    <lineage>
        <taxon>Bacteria</taxon>
        <taxon>Pseudomonadati</taxon>
        <taxon>Spirochaetota</taxon>
        <taxon>Spirochaetia</taxon>
        <taxon>Spirochaetales</taxon>
        <taxon>Spirochaetaceae</taxon>
        <taxon>Spirochaeta</taxon>
    </lineage>
</organism>
<dbReference type="SUPFAM" id="SSF51206">
    <property type="entry name" value="cAMP-binding domain-like"/>
    <property type="match status" value="1"/>
</dbReference>
<dbReference type="RefSeq" id="WP_184745483.1">
    <property type="nucleotide sequence ID" value="NZ_JACHGJ010000002.1"/>
</dbReference>
<name>A0A841RAB5_9SPIO</name>